<name>A0ABP9EFD1_9ACTN</name>
<dbReference type="PANTHER" id="PTHR48050">
    <property type="entry name" value="STEROL 3-BETA-GLUCOSYLTRANSFERASE"/>
    <property type="match status" value="1"/>
</dbReference>
<dbReference type="SUPFAM" id="SSF53756">
    <property type="entry name" value="UDP-Glycosyltransferase/glycogen phosphorylase"/>
    <property type="match status" value="1"/>
</dbReference>
<accession>A0ABP9EFD1</accession>
<dbReference type="CDD" id="cd03784">
    <property type="entry name" value="GT1_Gtf-like"/>
    <property type="match status" value="1"/>
</dbReference>
<keyword evidence="1" id="KW-0808">Transferase</keyword>
<gene>
    <name evidence="3" type="ORF">GCM10023235_65650</name>
</gene>
<protein>
    <recommendedName>
        <fullName evidence="2">Erythromycin biosynthesis protein CIII-like C-terminal domain-containing protein</fullName>
    </recommendedName>
</protein>
<dbReference type="EMBL" id="BAABIS010000001">
    <property type="protein sequence ID" value="GAA4876746.1"/>
    <property type="molecule type" value="Genomic_DNA"/>
</dbReference>
<comment type="caution">
    <text evidence="3">The sequence shown here is derived from an EMBL/GenBank/DDBJ whole genome shotgun (WGS) entry which is preliminary data.</text>
</comment>
<reference evidence="4" key="1">
    <citation type="journal article" date="2019" name="Int. J. Syst. Evol. Microbiol.">
        <title>The Global Catalogue of Microorganisms (GCM) 10K type strain sequencing project: providing services to taxonomists for standard genome sequencing and annotation.</title>
        <authorList>
            <consortium name="The Broad Institute Genomics Platform"/>
            <consortium name="The Broad Institute Genome Sequencing Center for Infectious Disease"/>
            <person name="Wu L."/>
            <person name="Ma J."/>
        </authorList>
    </citation>
    <scope>NUCLEOTIDE SEQUENCE [LARGE SCALE GENOMIC DNA]</scope>
    <source>
        <strain evidence="4">JCM 13006</strain>
    </source>
</reference>
<feature type="domain" description="Erythromycin biosynthesis protein CIII-like C-terminal" evidence="2">
    <location>
        <begin position="306"/>
        <end position="434"/>
    </location>
</feature>
<dbReference type="InterPro" id="IPR010610">
    <property type="entry name" value="EryCIII-like_C"/>
</dbReference>
<sequence length="453" mass="48224">MPRVVVISPPFRSHATPLSVLGAALRDTGADVTLACAPAFAGLARAHGLGFAGLTVTRNANTGIAERTEQAGSEAERLREFLDATRTGAVAALLAQARHRRADMLADPDRILTEIRDLDRTVRPDWYLVDQLSYPVTLAMHCLDLPYATFCPGHPSYIPAGPEAFFGLPYAWPDTVRPDPGDLAHLRAEAAVNDEAFTEAFHRVAERHAPDRPPPGRAFALCSPHAVVFNYLPLPWLPPAPKGPVPIYAGHCTPEPAESGLDDSWRATVDRLTSGGRPLVLIAFGTFLSARHDVLRTIARAALDHTDASVIVAAGDRVEELARDPRLAAAPPERLRIAESVPQQQLLAHTAVMAHHGGNNSFTECLTAGVPALVLPFSSDQFAIAHDAERASLGISGDPNTVDVEAAGAALRELLAAGTRGSAARRAEALAAGPRFAAERLIRAMRGATRAPS</sequence>
<evidence type="ECO:0000313" key="3">
    <source>
        <dbReference type="EMBL" id="GAA4876746.1"/>
    </source>
</evidence>
<organism evidence="3 4">
    <name type="scientific">Kitasatospora terrestris</name>
    <dbReference type="NCBI Taxonomy" id="258051"/>
    <lineage>
        <taxon>Bacteria</taxon>
        <taxon>Bacillati</taxon>
        <taxon>Actinomycetota</taxon>
        <taxon>Actinomycetes</taxon>
        <taxon>Kitasatosporales</taxon>
        <taxon>Streptomycetaceae</taxon>
        <taxon>Kitasatospora</taxon>
    </lineage>
</organism>
<dbReference type="InterPro" id="IPR050426">
    <property type="entry name" value="Glycosyltransferase_28"/>
</dbReference>
<dbReference type="InterPro" id="IPR002213">
    <property type="entry name" value="UDP_glucos_trans"/>
</dbReference>
<dbReference type="Gene3D" id="3.40.50.2000">
    <property type="entry name" value="Glycogen Phosphorylase B"/>
    <property type="match status" value="2"/>
</dbReference>
<dbReference type="RefSeq" id="WP_345700527.1">
    <property type="nucleotide sequence ID" value="NZ_BAABIS010000001.1"/>
</dbReference>
<keyword evidence="4" id="KW-1185">Reference proteome</keyword>
<evidence type="ECO:0000313" key="4">
    <source>
        <dbReference type="Proteomes" id="UP001501752"/>
    </source>
</evidence>
<proteinExistence type="predicted"/>
<dbReference type="Pfam" id="PF06722">
    <property type="entry name" value="EryCIII-like_C"/>
    <property type="match status" value="1"/>
</dbReference>
<evidence type="ECO:0000259" key="2">
    <source>
        <dbReference type="Pfam" id="PF06722"/>
    </source>
</evidence>
<dbReference type="Proteomes" id="UP001501752">
    <property type="component" value="Unassembled WGS sequence"/>
</dbReference>
<evidence type="ECO:0000256" key="1">
    <source>
        <dbReference type="ARBA" id="ARBA00022679"/>
    </source>
</evidence>
<dbReference type="PANTHER" id="PTHR48050:SF13">
    <property type="entry name" value="STEROL 3-BETA-GLUCOSYLTRANSFERASE UGT80A2"/>
    <property type="match status" value="1"/>
</dbReference>